<comment type="subcellular location">
    <subcellularLocation>
        <location evidence="5">Cytoplasm</location>
    </subcellularLocation>
</comment>
<comment type="function">
    <text evidence="5">Catalyzes the NADPH-dependent reduction of N-acetyl-5-glutamyl phosphate to yield N-acetyl-L-glutamate 5-semialdehyde.</text>
</comment>
<feature type="domain" description="Semialdehyde dehydrogenase NAD-binding" evidence="7">
    <location>
        <begin position="17"/>
        <end position="156"/>
    </location>
</feature>
<keyword evidence="3 5" id="KW-0521">NADP</keyword>
<dbReference type="Pfam" id="PF01118">
    <property type="entry name" value="Semialdhyde_dh"/>
    <property type="match status" value="1"/>
</dbReference>
<protein>
    <recommendedName>
        <fullName evidence="5">N-acetyl-gamma-glutamyl-phosphate reductase</fullName>
        <shortName evidence="5">AGPR</shortName>
        <ecNumber evidence="5">1.2.1.38</ecNumber>
    </recommendedName>
    <alternativeName>
        <fullName evidence="5">N-acetyl-glutamate semialdehyde dehydrogenase</fullName>
        <shortName evidence="5">NAGSA dehydrogenase</shortName>
    </alternativeName>
</protein>
<sequence length="354" mass="36923">MPQPAHSFPASPTAVSHIGVLHGAGYVGGALIRLLAAHPAAALHTVTSRTFADQPVGAAHPSLRGQVDHTFTAPDEVAFGSLDALLVAAEHGRSMQVVPGILEDGFDGPIIDLSADFRFRDPAVYPEWFDTAHPAPGLLADAVYGLPEWSDEIGGASLVATPGCYATGITLALAPLAQQDVPFTAHVTALTGASGSGATPSSATHFPNRDGNVRPYKVLGHQHRPEIRQTLGTHVSLDFVPASGPWTRGIWGTAQIEWPKATDPNTVSSWYEEAYAGAPCVRCSSDRLPSLQPAVGTPFCDLGWKTDGSTLVVGFALDNLLKGAASQAVQTLNHALDLPETAGLRPEPTPAPAA</sequence>
<dbReference type="PROSITE" id="PS01224">
    <property type="entry name" value="ARGC"/>
    <property type="match status" value="1"/>
</dbReference>
<reference evidence="8" key="1">
    <citation type="submission" date="2022-08" db="EMBL/GenBank/DDBJ databases">
        <title>Genomic Encyclopedia of Type Strains, Phase V (KMG-V): Genome sequencing to study the core and pangenomes of soil and plant-associated prokaryotes.</title>
        <authorList>
            <person name="Whitman W."/>
        </authorList>
    </citation>
    <scope>NUCLEOTIDE SEQUENCE</scope>
    <source>
        <strain evidence="8">0</strain>
    </source>
</reference>
<keyword evidence="2 5" id="KW-0028">Amino-acid biosynthesis</keyword>
<evidence type="ECO:0000313" key="8">
    <source>
        <dbReference type="EMBL" id="MCS3677561.1"/>
    </source>
</evidence>
<dbReference type="HAMAP" id="MF_00150">
    <property type="entry name" value="ArgC_type1"/>
    <property type="match status" value="1"/>
</dbReference>
<dbReference type="InterPro" id="IPR023013">
    <property type="entry name" value="AGPR_AS"/>
</dbReference>
<comment type="pathway">
    <text evidence="5">Amino-acid biosynthesis; L-arginine biosynthesis; N(2)-acetyl-L-ornithine from L-glutamate: step 3/4.</text>
</comment>
<proteinExistence type="inferred from homology"/>
<dbReference type="Proteomes" id="UP001155027">
    <property type="component" value="Unassembled WGS sequence"/>
</dbReference>
<evidence type="ECO:0000256" key="5">
    <source>
        <dbReference type="HAMAP-Rule" id="MF_00150"/>
    </source>
</evidence>
<dbReference type="NCBIfam" id="TIGR01850">
    <property type="entry name" value="argC"/>
    <property type="match status" value="1"/>
</dbReference>
<dbReference type="Gene3D" id="3.40.50.720">
    <property type="entry name" value="NAD(P)-binding Rossmann-like Domain"/>
    <property type="match status" value="1"/>
</dbReference>
<evidence type="ECO:0000256" key="4">
    <source>
        <dbReference type="ARBA" id="ARBA00023002"/>
    </source>
</evidence>
<keyword evidence="4 5" id="KW-0560">Oxidoreductase</keyword>
<dbReference type="InterPro" id="IPR050085">
    <property type="entry name" value="AGPR"/>
</dbReference>
<comment type="caution">
    <text evidence="8">The sequence shown here is derived from an EMBL/GenBank/DDBJ whole genome shotgun (WGS) entry which is preliminary data.</text>
</comment>
<dbReference type="PANTHER" id="PTHR32338:SF10">
    <property type="entry name" value="N-ACETYL-GAMMA-GLUTAMYL-PHOSPHATE REDUCTASE, CHLOROPLASTIC-RELATED"/>
    <property type="match status" value="1"/>
</dbReference>
<evidence type="ECO:0000259" key="7">
    <source>
        <dbReference type="SMART" id="SM00859"/>
    </source>
</evidence>
<dbReference type="PANTHER" id="PTHR32338">
    <property type="entry name" value="N-ACETYL-GAMMA-GLUTAMYL-PHOSPHATE REDUCTASE, CHLOROPLASTIC-RELATED-RELATED"/>
    <property type="match status" value="1"/>
</dbReference>
<evidence type="ECO:0000256" key="1">
    <source>
        <dbReference type="ARBA" id="ARBA00022571"/>
    </source>
</evidence>
<dbReference type="InterPro" id="IPR036291">
    <property type="entry name" value="NAD(P)-bd_dom_sf"/>
</dbReference>
<dbReference type="SUPFAM" id="SSF55347">
    <property type="entry name" value="Glyceraldehyde-3-phosphate dehydrogenase-like, C-terminal domain"/>
    <property type="match status" value="1"/>
</dbReference>
<keyword evidence="5" id="KW-0963">Cytoplasm</keyword>
<comment type="catalytic activity">
    <reaction evidence="5">
        <text>N-acetyl-L-glutamate 5-semialdehyde + phosphate + NADP(+) = N-acetyl-L-glutamyl 5-phosphate + NADPH + H(+)</text>
        <dbReference type="Rhea" id="RHEA:21588"/>
        <dbReference type="ChEBI" id="CHEBI:15378"/>
        <dbReference type="ChEBI" id="CHEBI:29123"/>
        <dbReference type="ChEBI" id="CHEBI:43474"/>
        <dbReference type="ChEBI" id="CHEBI:57783"/>
        <dbReference type="ChEBI" id="CHEBI:57936"/>
        <dbReference type="ChEBI" id="CHEBI:58349"/>
        <dbReference type="EC" id="1.2.1.38"/>
    </reaction>
</comment>
<dbReference type="SMART" id="SM00859">
    <property type="entry name" value="Semialdhyde_dh"/>
    <property type="match status" value="1"/>
</dbReference>
<evidence type="ECO:0000313" key="9">
    <source>
        <dbReference type="Proteomes" id="UP001155027"/>
    </source>
</evidence>
<dbReference type="GO" id="GO:0006526">
    <property type="term" value="P:L-arginine biosynthetic process"/>
    <property type="evidence" value="ECO:0007669"/>
    <property type="project" value="UniProtKB-UniRule"/>
</dbReference>
<dbReference type="EMBL" id="JANUAU010000004">
    <property type="protein sequence ID" value="MCS3677561.1"/>
    <property type="molecule type" value="Genomic_DNA"/>
</dbReference>
<feature type="active site" evidence="5 6">
    <location>
        <position position="164"/>
    </location>
</feature>
<dbReference type="GO" id="GO:0003942">
    <property type="term" value="F:N-acetyl-gamma-glutamyl-phosphate reductase activity"/>
    <property type="evidence" value="ECO:0007669"/>
    <property type="project" value="UniProtKB-UniRule"/>
</dbReference>
<evidence type="ECO:0000256" key="2">
    <source>
        <dbReference type="ARBA" id="ARBA00022605"/>
    </source>
</evidence>
<dbReference type="CDD" id="cd17895">
    <property type="entry name" value="AGPR_1_N"/>
    <property type="match status" value="1"/>
</dbReference>
<dbReference type="AlphaFoldDB" id="A0A9X2Q130"/>
<dbReference type="GO" id="GO:0051287">
    <property type="term" value="F:NAD binding"/>
    <property type="evidence" value="ECO:0007669"/>
    <property type="project" value="InterPro"/>
</dbReference>
<gene>
    <name evidence="5" type="primary">argC</name>
    <name evidence="8" type="ORF">GGP71_001484</name>
</gene>
<dbReference type="CDD" id="cd23934">
    <property type="entry name" value="AGPR_1_C"/>
    <property type="match status" value="1"/>
</dbReference>
<dbReference type="InterPro" id="IPR000706">
    <property type="entry name" value="AGPR_type-1"/>
</dbReference>
<organism evidence="8 9">
    <name type="scientific">Salinibacter ruber</name>
    <dbReference type="NCBI Taxonomy" id="146919"/>
    <lineage>
        <taxon>Bacteria</taxon>
        <taxon>Pseudomonadati</taxon>
        <taxon>Rhodothermota</taxon>
        <taxon>Rhodothermia</taxon>
        <taxon>Rhodothermales</taxon>
        <taxon>Salinibacteraceae</taxon>
        <taxon>Salinibacter</taxon>
    </lineage>
</organism>
<dbReference type="InterPro" id="IPR000534">
    <property type="entry name" value="Semialdehyde_DH_NAD-bd"/>
</dbReference>
<evidence type="ECO:0000256" key="6">
    <source>
        <dbReference type="PROSITE-ProRule" id="PRU10010"/>
    </source>
</evidence>
<comment type="similarity">
    <text evidence="5">Belongs to the NAGSA dehydrogenase family. Type 1 subfamily.</text>
</comment>
<evidence type="ECO:0000256" key="3">
    <source>
        <dbReference type="ARBA" id="ARBA00022857"/>
    </source>
</evidence>
<dbReference type="Pfam" id="PF22698">
    <property type="entry name" value="Semialdhyde_dhC_1"/>
    <property type="match status" value="1"/>
</dbReference>
<dbReference type="SUPFAM" id="SSF51735">
    <property type="entry name" value="NAD(P)-binding Rossmann-fold domains"/>
    <property type="match status" value="1"/>
</dbReference>
<dbReference type="Gene3D" id="3.30.360.10">
    <property type="entry name" value="Dihydrodipicolinate Reductase, domain 2"/>
    <property type="match status" value="1"/>
</dbReference>
<name>A0A9X2Q130_9BACT</name>
<dbReference type="GO" id="GO:0070401">
    <property type="term" value="F:NADP+ binding"/>
    <property type="evidence" value="ECO:0007669"/>
    <property type="project" value="InterPro"/>
</dbReference>
<dbReference type="InterPro" id="IPR058924">
    <property type="entry name" value="AGPR_dimerisation_dom"/>
</dbReference>
<accession>A0A9X2Q130</accession>
<dbReference type="RefSeq" id="WP_259080025.1">
    <property type="nucleotide sequence ID" value="NZ_JANUAU010000004.1"/>
</dbReference>
<dbReference type="EC" id="1.2.1.38" evidence="5"/>
<keyword evidence="1 5" id="KW-0055">Arginine biosynthesis</keyword>
<dbReference type="GO" id="GO:0005737">
    <property type="term" value="C:cytoplasm"/>
    <property type="evidence" value="ECO:0007669"/>
    <property type="project" value="UniProtKB-SubCell"/>
</dbReference>